<dbReference type="Proteomes" id="UP000299102">
    <property type="component" value="Unassembled WGS sequence"/>
</dbReference>
<dbReference type="AlphaFoldDB" id="A0A4C1YXU7"/>
<proteinExistence type="predicted"/>
<gene>
    <name evidence="2" type="ORF">EVAR_98764_1</name>
</gene>
<evidence type="ECO:0000313" key="2">
    <source>
        <dbReference type="EMBL" id="GBP79624.1"/>
    </source>
</evidence>
<evidence type="ECO:0000313" key="3">
    <source>
        <dbReference type="Proteomes" id="UP000299102"/>
    </source>
</evidence>
<protein>
    <submittedName>
        <fullName evidence="2">Uncharacterized protein</fullName>
    </submittedName>
</protein>
<comment type="caution">
    <text evidence="2">The sequence shown here is derived from an EMBL/GenBank/DDBJ whole genome shotgun (WGS) entry which is preliminary data.</text>
</comment>
<accession>A0A4C1YXU7</accession>
<sequence>MAGSAKLYGVGRTTPALAPPGGGRRRGPCDEWTLFSLNLTGDKLLFSDNCRCPNEVKDRSSCYKGAGSLPPARRLGTLRYGPKKNTTNAPYDNSGLRGPGRRALGQGAGGVTRPIYDAGRFLKDLFTISVIRSGGRPHSNVAYFIHHLAPPRYTELRLTPIESH</sequence>
<evidence type="ECO:0000256" key="1">
    <source>
        <dbReference type="SAM" id="MobiDB-lite"/>
    </source>
</evidence>
<feature type="region of interest" description="Disordered" evidence="1">
    <location>
        <begin position="74"/>
        <end position="106"/>
    </location>
</feature>
<name>A0A4C1YXU7_EUMVA</name>
<keyword evidence="3" id="KW-1185">Reference proteome</keyword>
<organism evidence="2 3">
    <name type="scientific">Eumeta variegata</name>
    <name type="common">Bagworm moth</name>
    <name type="synonym">Eumeta japonica</name>
    <dbReference type="NCBI Taxonomy" id="151549"/>
    <lineage>
        <taxon>Eukaryota</taxon>
        <taxon>Metazoa</taxon>
        <taxon>Ecdysozoa</taxon>
        <taxon>Arthropoda</taxon>
        <taxon>Hexapoda</taxon>
        <taxon>Insecta</taxon>
        <taxon>Pterygota</taxon>
        <taxon>Neoptera</taxon>
        <taxon>Endopterygota</taxon>
        <taxon>Lepidoptera</taxon>
        <taxon>Glossata</taxon>
        <taxon>Ditrysia</taxon>
        <taxon>Tineoidea</taxon>
        <taxon>Psychidae</taxon>
        <taxon>Oiketicinae</taxon>
        <taxon>Eumeta</taxon>
    </lineage>
</organism>
<dbReference type="EMBL" id="BGZK01001421">
    <property type="protein sequence ID" value="GBP79624.1"/>
    <property type="molecule type" value="Genomic_DNA"/>
</dbReference>
<reference evidence="2 3" key="1">
    <citation type="journal article" date="2019" name="Commun. Biol.">
        <title>The bagworm genome reveals a unique fibroin gene that provides high tensile strength.</title>
        <authorList>
            <person name="Kono N."/>
            <person name="Nakamura H."/>
            <person name="Ohtoshi R."/>
            <person name="Tomita M."/>
            <person name="Numata K."/>
            <person name="Arakawa K."/>
        </authorList>
    </citation>
    <scope>NUCLEOTIDE SEQUENCE [LARGE SCALE GENOMIC DNA]</scope>
</reference>